<feature type="binding site" evidence="18">
    <location>
        <begin position="58"/>
        <end position="62"/>
    </location>
    <ligand>
        <name>(6S)-NADPHX</name>
        <dbReference type="ChEBI" id="CHEBI:64076"/>
    </ligand>
</feature>
<gene>
    <name evidence="17" type="primary">nnrD</name>
    <name evidence="18" type="synonym">nnrE</name>
    <name evidence="22" type="ORF">SAMN05443575_1176</name>
</gene>
<dbReference type="PROSITE" id="PS01050">
    <property type="entry name" value="YJEF_C_2"/>
    <property type="match status" value="1"/>
</dbReference>
<dbReference type="Gene3D" id="3.40.50.10260">
    <property type="entry name" value="YjeF N-terminal domain"/>
    <property type="match status" value="1"/>
</dbReference>
<dbReference type="InterPro" id="IPR036652">
    <property type="entry name" value="YjeF_N_dom_sf"/>
</dbReference>
<keyword evidence="5 18" id="KW-0479">Metal-binding</keyword>
<dbReference type="PROSITE" id="PS51383">
    <property type="entry name" value="YJEF_C_3"/>
    <property type="match status" value="1"/>
</dbReference>
<dbReference type="GO" id="GO:0016301">
    <property type="term" value="F:kinase activity"/>
    <property type="evidence" value="ECO:0007669"/>
    <property type="project" value="UniProtKB-KW"/>
</dbReference>
<evidence type="ECO:0000256" key="17">
    <source>
        <dbReference type="HAMAP-Rule" id="MF_01965"/>
    </source>
</evidence>
<dbReference type="PANTHER" id="PTHR12592">
    <property type="entry name" value="ATP-DEPENDENT (S)-NAD(P)H-HYDRATE DEHYDRATASE FAMILY MEMBER"/>
    <property type="match status" value="1"/>
</dbReference>
<protein>
    <recommendedName>
        <fullName evidence="19">Bifunctional NAD(P)H-hydrate repair enzyme</fullName>
    </recommendedName>
    <alternativeName>
        <fullName evidence="19">Nicotinamide nucleotide repair protein</fullName>
    </alternativeName>
    <domain>
        <recommendedName>
            <fullName evidence="19">ADP-dependent (S)-NAD(P)H-hydrate dehydratase</fullName>
            <ecNumber evidence="19">4.2.1.136</ecNumber>
        </recommendedName>
        <alternativeName>
            <fullName evidence="19">ADP-dependent NAD(P)HX dehydratase</fullName>
        </alternativeName>
    </domain>
    <domain>
        <recommendedName>
            <fullName evidence="19">NAD(P)H-hydrate epimerase</fullName>
            <ecNumber evidence="19">5.1.99.6</ecNumber>
        </recommendedName>
    </domain>
</protein>
<evidence type="ECO:0000256" key="11">
    <source>
        <dbReference type="ARBA" id="ARBA00023235"/>
    </source>
</evidence>
<evidence type="ECO:0000256" key="4">
    <source>
        <dbReference type="ARBA" id="ARBA00009524"/>
    </source>
</evidence>
<comment type="subunit">
    <text evidence="17">Homotetramer.</text>
</comment>
<evidence type="ECO:0000256" key="8">
    <source>
        <dbReference type="ARBA" id="ARBA00022857"/>
    </source>
</evidence>
<dbReference type="SUPFAM" id="SSF64153">
    <property type="entry name" value="YjeF N-terminal domain-like"/>
    <property type="match status" value="1"/>
</dbReference>
<keyword evidence="22" id="KW-0808">Transferase</keyword>
<dbReference type="EMBL" id="FQVU01000002">
    <property type="protein sequence ID" value="SHG03076.1"/>
    <property type="molecule type" value="Genomic_DNA"/>
</dbReference>
<evidence type="ECO:0000256" key="15">
    <source>
        <dbReference type="ARBA" id="ARBA00048238"/>
    </source>
</evidence>
<comment type="function">
    <text evidence="14 19">Bifunctional enzyme that catalyzes the epimerization of the S- and R-forms of NAD(P)HX and the dehydration of the S-form of NAD(P)HX at the expense of ADP, which is converted to AMP. This allows the repair of both epimers of NAD(P)HX, a damaged form of NAD(P)H that is a result of enzymatic or heat-dependent hydration.</text>
</comment>
<evidence type="ECO:0000259" key="20">
    <source>
        <dbReference type="PROSITE" id="PS51383"/>
    </source>
</evidence>
<feature type="binding site" evidence="18">
    <location>
        <begin position="122"/>
        <end position="128"/>
    </location>
    <ligand>
        <name>(6S)-NADPHX</name>
        <dbReference type="ChEBI" id="CHEBI:64076"/>
    </ligand>
</feature>
<dbReference type="InterPro" id="IPR030677">
    <property type="entry name" value="Nnr"/>
</dbReference>
<keyword evidence="22" id="KW-0418">Kinase</keyword>
<dbReference type="InterPro" id="IPR000631">
    <property type="entry name" value="CARKD"/>
</dbReference>
<organism evidence="22 23">
    <name type="scientific">Jatrophihabitans endophyticus</name>
    <dbReference type="NCBI Taxonomy" id="1206085"/>
    <lineage>
        <taxon>Bacteria</taxon>
        <taxon>Bacillati</taxon>
        <taxon>Actinomycetota</taxon>
        <taxon>Actinomycetes</taxon>
        <taxon>Jatrophihabitantales</taxon>
        <taxon>Jatrophihabitantaceae</taxon>
        <taxon>Jatrophihabitans</taxon>
    </lineage>
</organism>
<evidence type="ECO:0000313" key="23">
    <source>
        <dbReference type="Proteomes" id="UP000186132"/>
    </source>
</evidence>
<comment type="similarity">
    <text evidence="18">Belongs to the NnrE/AIBP family.</text>
</comment>
<evidence type="ECO:0000256" key="3">
    <source>
        <dbReference type="ARBA" id="ARBA00006001"/>
    </source>
</evidence>
<comment type="catalytic activity">
    <reaction evidence="16 17 19">
        <text>(6S)-NADPHX + ADP = AMP + phosphate + NADPH + H(+)</text>
        <dbReference type="Rhea" id="RHEA:32235"/>
        <dbReference type="ChEBI" id="CHEBI:15378"/>
        <dbReference type="ChEBI" id="CHEBI:43474"/>
        <dbReference type="ChEBI" id="CHEBI:57783"/>
        <dbReference type="ChEBI" id="CHEBI:64076"/>
        <dbReference type="ChEBI" id="CHEBI:456215"/>
        <dbReference type="ChEBI" id="CHEBI:456216"/>
        <dbReference type="EC" id="4.2.1.136"/>
    </reaction>
</comment>
<feature type="binding site" evidence="17">
    <location>
        <position position="302"/>
    </location>
    <ligand>
        <name>(6S)-NADPHX</name>
        <dbReference type="ChEBI" id="CHEBI:64076"/>
    </ligand>
</feature>
<dbReference type="Gene3D" id="3.40.1190.20">
    <property type="match status" value="1"/>
</dbReference>
<accession>A0A1M5GHA7</accession>
<dbReference type="GO" id="GO:0110051">
    <property type="term" value="P:metabolite repair"/>
    <property type="evidence" value="ECO:0007669"/>
    <property type="project" value="TreeGrafter"/>
</dbReference>
<comment type="similarity">
    <text evidence="4 19">In the C-terminal section; belongs to the NnrD/CARKD family.</text>
</comment>
<dbReference type="SUPFAM" id="SSF53613">
    <property type="entry name" value="Ribokinase-like"/>
    <property type="match status" value="1"/>
</dbReference>
<dbReference type="GO" id="GO:0046496">
    <property type="term" value="P:nicotinamide nucleotide metabolic process"/>
    <property type="evidence" value="ECO:0007669"/>
    <property type="project" value="UniProtKB-UniRule"/>
</dbReference>
<evidence type="ECO:0000256" key="19">
    <source>
        <dbReference type="PIRNR" id="PIRNR017184"/>
    </source>
</evidence>
<comment type="similarity">
    <text evidence="3 19">In the N-terminal section; belongs to the NnrE/AIBP family.</text>
</comment>
<feature type="binding site" evidence="17">
    <location>
        <position position="352"/>
    </location>
    <ligand>
        <name>(6S)-NADPHX</name>
        <dbReference type="ChEBI" id="CHEBI:64076"/>
    </ligand>
</feature>
<evidence type="ECO:0000256" key="2">
    <source>
        <dbReference type="ARBA" id="ARBA00000909"/>
    </source>
</evidence>
<evidence type="ECO:0000256" key="12">
    <source>
        <dbReference type="ARBA" id="ARBA00023239"/>
    </source>
</evidence>
<dbReference type="GO" id="GO:0052855">
    <property type="term" value="F:ADP-dependent NAD(P)H-hydrate dehydratase activity"/>
    <property type="evidence" value="ECO:0007669"/>
    <property type="project" value="UniProtKB-UniRule"/>
</dbReference>
<comment type="cofactor">
    <cofactor evidence="18 19">
        <name>K(+)</name>
        <dbReference type="ChEBI" id="CHEBI:29103"/>
    </cofactor>
    <text evidence="18 19">Binds 1 potassium ion per subunit.</text>
</comment>
<dbReference type="CDD" id="cd01171">
    <property type="entry name" value="YXKO-related"/>
    <property type="match status" value="1"/>
</dbReference>
<evidence type="ECO:0000256" key="10">
    <source>
        <dbReference type="ARBA" id="ARBA00023027"/>
    </source>
</evidence>
<reference evidence="22 23" key="1">
    <citation type="submission" date="2016-11" db="EMBL/GenBank/DDBJ databases">
        <authorList>
            <person name="Jaros S."/>
            <person name="Januszkiewicz K."/>
            <person name="Wedrychowicz H."/>
        </authorList>
    </citation>
    <scope>NUCLEOTIDE SEQUENCE [LARGE SCALE GENOMIC DNA]</scope>
    <source>
        <strain evidence="22 23">DSM 45627</strain>
    </source>
</reference>
<evidence type="ECO:0000256" key="1">
    <source>
        <dbReference type="ARBA" id="ARBA00000013"/>
    </source>
</evidence>
<dbReference type="NCBIfam" id="TIGR00196">
    <property type="entry name" value="yjeF_cterm"/>
    <property type="match status" value="1"/>
</dbReference>
<keyword evidence="23" id="KW-1185">Reference proteome</keyword>
<dbReference type="STRING" id="1206085.SAMN05443575_1176"/>
<dbReference type="InterPro" id="IPR029056">
    <property type="entry name" value="Ribokinase-like"/>
</dbReference>
<dbReference type="GO" id="GO:0005524">
    <property type="term" value="F:ATP binding"/>
    <property type="evidence" value="ECO:0007669"/>
    <property type="project" value="UniProtKB-UniRule"/>
</dbReference>
<evidence type="ECO:0000256" key="9">
    <source>
        <dbReference type="ARBA" id="ARBA00022958"/>
    </source>
</evidence>
<feature type="binding site" evidence="17">
    <location>
        <position position="415"/>
    </location>
    <ligand>
        <name>(6S)-NADPHX</name>
        <dbReference type="ChEBI" id="CHEBI:64076"/>
    </ligand>
</feature>
<dbReference type="HAMAP" id="MF_01966">
    <property type="entry name" value="NADHX_epimerase"/>
    <property type="match status" value="1"/>
</dbReference>
<evidence type="ECO:0000256" key="18">
    <source>
        <dbReference type="HAMAP-Rule" id="MF_01966"/>
    </source>
</evidence>
<comment type="catalytic activity">
    <reaction evidence="2 18 19">
        <text>(6R)-NADPHX = (6S)-NADPHX</text>
        <dbReference type="Rhea" id="RHEA:32227"/>
        <dbReference type="ChEBI" id="CHEBI:64076"/>
        <dbReference type="ChEBI" id="CHEBI:64077"/>
        <dbReference type="EC" id="5.1.99.6"/>
    </reaction>
</comment>
<dbReference type="GO" id="GO:0052856">
    <property type="term" value="F:NAD(P)HX epimerase activity"/>
    <property type="evidence" value="ECO:0007669"/>
    <property type="project" value="UniProtKB-UniRule"/>
</dbReference>
<dbReference type="RefSeq" id="WP_073387483.1">
    <property type="nucleotide sequence ID" value="NZ_FQVU01000002.1"/>
</dbReference>
<dbReference type="Proteomes" id="UP000186132">
    <property type="component" value="Unassembled WGS sequence"/>
</dbReference>
<dbReference type="GO" id="GO:0046872">
    <property type="term" value="F:metal ion binding"/>
    <property type="evidence" value="ECO:0007669"/>
    <property type="project" value="UniProtKB-UniRule"/>
</dbReference>
<dbReference type="AlphaFoldDB" id="A0A1M5GHA7"/>
<proteinExistence type="inferred from homology"/>
<feature type="binding site" evidence="17">
    <location>
        <begin position="385"/>
        <end position="389"/>
    </location>
    <ligand>
        <name>AMP</name>
        <dbReference type="ChEBI" id="CHEBI:456215"/>
    </ligand>
</feature>
<keyword evidence="7 17" id="KW-0067">ATP-binding</keyword>
<evidence type="ECO:0000256" key="6">
    <source>
        <dbReference type="ARBA" id="ARBA00022741"/>
    </source>
</evidence>
<dbReference type="Pfam" id="PF01256">
    <property type="entry name" value="Carb_kinase"/>
    <property type="match status" value="1"/>
</dbReference>
<evidence type="ECO:0000256" key="13">
    <source>
        <dbReference type="ARBA" id="ARBA00023268"/>
    </source>
</evidence>
<dbReference type="EC" id="4.2.1.136" evidence="19"/>
<dbReference type="HAMAP" id="MF_01965">
    <property type="entry name" value="NADHX_dehydratase"/>
    <property type="match status" value="1"/>
</dbReference>
<feature type="binding site" evidence="18">
    <location>
        <position position="59"/>
    </location>
    <ligand>
        <name>K(+)</name>
        <dbReference type="ChEBI" id="CHEBI:29103"/>
    </ligand>
</feature>
<dbReference type="OrthoDB" id="9806925at2"/>
<evidence type="ECO:0000313" key="22">
    <source>
        <dbReference type="EMBL" id="SHG03076.1"/>
    </source>
</evidence>
<dbReference type="PIRSF" id="PIRSF017184">
    <property type="entry name" value="Nnr"/>
    <property type="match status" value="1"/>
</dbReference>
<comment type="function">
    <text evidence="18">Catalyzes the epimerization of the S- and R-forms of NAD(P)HX, a damaged form of NAD(P)H that is a result of enzymatic or heat-dependent hydration. This is a prerequisite for the S-specific NAD(P)H-hydrate dehydratase to allow the repair of both epimers of NAD(P)HX.</text>
</comment>
<evidence type="ECO:0000256" key="5">
    <source>
        <dbReference type="ARBA" id="ARBA00022723"/>
    </source>
</evidence>
<feature type="binding site" evidence="18">
    <location>
        <position position="149"/>
    </location>
    <ligand>
        <name>(6S)-NADPHX</name>
        <dbReference type="ChEBI" id="CHEBI:64076"/>
    </ligand>
</feature>
<evidence type="ECO:0000256" key="7">
    <source>
        <dbReference type="ARBA" id="ARBA00022840"/>
    </source>
</evidence>
<dbReference type="InterPro" id="IPR017953">
    <property type="entry name" value="Carbohydrate_kinase_pred_CS"/>
</dbReference>
<keyword evidence="10 17" id="KW-0520">NAD</keyword>
<keyword evidence="9 18" id="KW-0630">Potassium</keyword>
<feature type="binding site" evidence="18">
    <location>
        <position position="152"/>
    </location>
    <ligand>
        <name>K(+)</name>
        <dbReference type="ChEBI" id="CHEBI:29103"/>
    </ligand>
</feature>
<name>A0A1M5GHA7_9ACTN</name>
<keyword evidence="6 17" id="KW-0547">Nucleotide-binding</keyword>
<keyword evidence="8 17" id="KW-0521">NADP</keyword>
<dbReference type="Pfam" id="PF03853">
    <property type="entry name" value="YjeF_N"/>
    <property type="match status" value="1"/>
</dbReference>
<dbReference type="EC" id="5.1.99.6" evidence="19"/>
<feature type="binding site" evidence="17">
    <location>
        <position position="248"/>
    </location>
    <ligand>
        <name>(6S)-NADPHX</name>
        <dbReference type="ChEBI" id="CHEBI:64076"/>
    </ligand>
</feature>
<evidence type="ECO:0000256" key="14">
    <source>
        <dbReference type="ARBA" id="ARBA00025153"/>
    </source>
</evidence>
<feature type="domain" description="YjeF N-terminal" evidence="21">
    <location>
        <begin position="10"/>
        <end position="206"/>
    </location>
</feature>
<comment type="function">
    <text evidence="17">Catalyzes the dehydration of the S-form of NAD(P)HX at the expense of ADP, which is converted to AMP. Together with NAD(P)HX epimerase, which catalyzes the epimerization of the S- and R-forms, the enzyme allows the repair of both epimers of NAD(P)HX, a damaged form of NAD(P)H that is a result of enzymatic or heat-dependent hydration.</text>
</comment>
<dbReference type="PROSITE" id="PS51385">
    <property type="entry name" value="YJEF_N"/>
    <property type="match status" value="1"/>
</dbReference>
<dbReference type="InterPro" id="IPR004443">
    <property type="entry name" value="YjeF_N_dom"/>
</dbReference>
<feature type="domain" description="YjeF C-terminal" evidence="20">
    <location>
        <begin position="213"/>
        <end position="471"/>
    </location>
</feature>
<sequence>MRGVHGVDEIRTAENELMARLPEGALMARAATGLAVECARLLGPVYGARVVLLVGAGNNGGDALYAGAWLARRGVRATALLLAPDKAHPGGLAAFRAAGGRTADPTPAALAGADLVLDGIVGIGGTGGLRDEAVPLAQAARDALTVAVDVPSGVDADTGAVEGETVHADVTVTFGALKPGLVVGTGAERAGELRLVDIGLAATLPAASTHVFEAADVAALLPTPGAADNKYTRGVLGVAAGSSAYPGAGVLCTGSAINGGAGMIRYVGTAADAIRAQYPEVVVQEGAAPDDLHVQAWVAGPGMGTDDAAHDLLAAVLATGEPAVVDADGITLVGSSPGLVRDRDAPTVLTPHDGEFARIADGPSGDRLASVRAAARDLDAVVLLKGNATVIAAPDGRAWVNRTGTPWLGTAGSGDVLSGLIGSLLAAGLEAPLAAAVGAYVHGVAGQLAAQGGPPSSLDVLHAVRPALREIGRG</sequence>
<keyword evidence="12 17" id="KW-0456">Lyase</keyword>
<keyword evidence="13" id="KW-0511">Multifunctional enzyme</keyword>
<comment type="similarity">
    <text evidence="17">Belongs to the NnrD/CARKD family.</text>
</comment>
<evidence type="ECO:0000259" key="21">
    <source>
        <dbReference type="PROSITE" id="PS51385"/>
    </source>
</evidence>
<feature type="binding site" evidence="18">
    <location>
        <position position="118"/>
    </location>
    <ligand>
        <name>K(+)</name>
        <dbReference type="ChEBI" id="CHEBI:29103"/>
    </ligand>
</feature>
<comment type="catalytic activity">
    <reaction evidence="15 17 19">
        <text>(6S)-NADHX + ADP = AMP + phosphate + NADH + H(+)</text>
        <dbReference type="Rhea" id="RHEA:32223"/>
        <dbReference type="ChEBI" id="CHEBI:15378"/>
        <dbReference type="ChEBI" id="CHEBI:43474"/>
        <dbReference type="ChEBI" id="CHEBI:57945"/>
        <dbReference type="ChEBI" id="CHEBI:64074"/>
        <dbReference type="ChEBI" id="CHEBI:456215"/>
        <dbReference type="ChEBI" id="CHEBI:456216"/>
        <dbReference type="EC" id="4.2.1.136"/>
    </reaction>
</comment>
<keyword evidence="11 18" id="KW-0413">Isomerase</keyword>
<evidence type="ECO:0000256" key="16">
    <source>
        <dbReference type="ARBA" id="ARBA00049209"/>
    </source>
</evidence>
<comment type="caution">
    <text evidence="18">Lacks conserved residue(s) required for the propagation of feature annotation.</text>
</comment>
<comment type="catalytic activity">
    <reaction evidence="1 18 19">
        <text>(6R)-NADHX = (6S)-NADHX</text>
        <dbReference type="Rhea" id="RHEA:32215"/>
        <dbReference type="ChEBI" id="CHEBI:64074"/>
        <dbReference type="ChEBI" id="CHEBI:64075"/>
        <dbReference type="EC" id="5.1.99.6"/>
    </reaction>
</comment>
<dbReference type="PANTHER" id="PTHR12592:SF0">
    <property type="entry name" value="ATP-DEPENDENT (S)-NAD(P)H-HYDRATE DEHYDRATASE"/>
    <property type="match status" value="1"/>
</dbReference>
<comment type="cofactor">
    <cofactor evidence="17">
        <name>Mg(2+)</name>
        <dbReference type="ChEBI" id="CHEBI:18420"/>
    </cofactor>
</comment>
<feature type="binding site" evidence="17">
    <location>
        <position position="414"/>
    </location>
    <ligand>
        <name>AMP</name>
        <dbReference type="ChEBI" id="CHEBI:456215"/>
    </ligand>
</feature>